<dbReference type="RefSeq" id="XP_021850870.1">
    <property type="nucleotide sequence ID" value="XM_021995178.2"/>
</dbReference>
<dbReference type="PROSITE" id="PS00678">
    <property type="entry name" value="WD_REPEATS_1"/>
    <property type="match status" value="1"/>
</dbReference>
<dbReference type="InterPro" id="IPR019775">
    <property type="entry name" value="WD40_repeat_CS"/>
</dbReference>
<dbReference type="InterPro" id="IPR044630">
    <property type="entry name" value="SPA1/2/3/4"/>
</dbReference>
<evidence type="ECO:0000256" key="1">
    <source>
        <dbReference type="ARBA" id="ARBA00022574"/>
    </source>
</evidence>
<evidence type="ECO:0000256" key="4">
    <source>
        <dbReference type="SAM" id="MobiDB-lite"/>
    </source>
</evidence>
<dbReference type="PROSITE" id="PS50082">
    <property type="entry name" value="WD_REPEATS_2"/>
    <property type="match status" value="2"/>
</dbReference>
<reference evidence="6" key="2">
    <citation type="submission" date="2025-08" db="UniProtKB">
        <authorList>
            <consortium name="RefSeq"/>
        </authorList>
    </citation>
    <scope>IDENTIFICATION</scope>
    <source>
        <tissue evidence="6">Leaf</tissue>
    </source>
</reference>
<dbReference type="SUPFAM" id="SSF56112">
    <property type="entry name" value="Protein kinase-like (PK-like)"/>
    <property type="match status" value="1"/>
</dbReference>
<dbReference type="InterPro" id="IPR015943">
    <property type="entry name" value="WD40/YVTN_repeat-like_dom_sf"/>
</dbReference>
<dbReference type="PANTHER" id="PTHR44218:SF6">
    <property type="entry name" value="PROTEIN SUPPRESSOR OF PHYA-105 1"/>
    <property type="match status" value="1"/>
</dbReference>
<dbReference type="SMART" id="SM00320">
    <property type="entry name" value="WD40"/>
    <property type="match status" value="7"/>
</dbReference>
<dbReference type="KEGG" id="soe:110790393"/>
<dbReference type="Gene3D" id="1.10.510.10">
    <property type="entry name" value="Transferase(Phosphotransferase) domain 1"/>
    <property type="match status" value="1"/>
</dbReference>
<keyword evidence="2" id="KW-0677">Repeat</keyword>
<feature type="region of interest" description="Disordered" evidence="4">
    <location>
        <begin position="114"/>
        <end position="135"/>
    </location>
</feature>
<sequence length="1019" mass="113801">MSANDLGEIKMDGSDLPLKHEDCPVLASPVIYDSMRSQLQGTTEHKCTDTIGSNNSEQCGIQISGLEPPCAADPQSPEHDTGHVVKSFKIENNKDNILDISKFSSSKDVPLKTGRWPHLSQMVGGPRNTISQGNSLSRAKDKLMVSIKENPRRSDIDAWNMRHVMTKHVDETGRVCSDVMNGKNINTESALLPQDARLRILSTSSFSHFFGKKTAKGKGVVYAQLGDKVDLESGGNFDSNGRMVTTSGITSDVQMQMLQRCSSGNVDYAGVDLREWLKPGHCVRNKVESLNFFRQIAELVSLAHSQGLVLQQLRPSYFVITPSNKLKYIGSSTQIDLQVPNSLGGCKKRPPEEDIYALCTSDVKQQKLMKVQNHPSLATIMTSVRTTTVRETNCDIGSSSGSYYPDDRALSMVSHQATGSETSPLTDRQLEEKWYACPKDLDEKDHTFSSNIYNLGVLLFELLCSFDSLETHSAAMSDMHYRILPPFFLCENPKEAGFCLWLIHPNSSSRPTIREILHSDLFCGSQELNISDELAVFTDDANMAESELLLDFIVSLKEKKQDHAMKLVEDIRCIEADIKGLLGRPSSRASPLHAKRNYNLQDFIQSITRSGSNEDRLRNDMSQLEKAYFLLRSKTTETTGLGREDRDLLKKRETGSQVQKQNDMVDMNQESASGLDLFFEGLCKFTCYNKFELRGTLRNGDLLNSANVICSLSFDRDEEYIAVAGASKKVKIFEYSALVNDTIDIHYPVIEIGNKSKLSCISWNSYIRNYLASTDYEGVVQVWDASTGVRYSQHTEHQKRAWSIDFSRIDPTMFASGSDDCSVKLWSTNEKRSTCTIWSPANVCCVQFSPYSSHLLMFGSADHKIYGYDLRHMRIPWCTLAGHEKTVSYVKFMDSGTLVSASTDNTLKLWDLSKTNLSGTSSDACHLTFSGHTNKKHFVGLSVWDGYIACGSESNEIFTYYKSLPMPITSYKLSSINPTSQHEVRDDDGLFVSSVCWRSKSNTVLAANSSGSIRLLQLV</sequence>
<dbReference type="AlphaFoldDB" id="A0A9R0JXM3"/>
<evidence type="ECO:0000313" key="6">
    <source>
        <dbReference type="RefSeq" id="XP_021850870.1"/>
    </source>
</evidence>
<gene>
    <name evidence="6" type="primary">LOC110790393</name>
</gene>
<feature type="repeat" description="WD" evidence="3">
    <location>
        <begin position="880"/>
        <end position="920"/>
    </location>
</feature>
<reference evidence="5" key="1">
    <citation type="journal article" date="2021" name="Nat. Commun.">
        <title>Genomic analyses provide insights into spinach domestication and the genetic basis of agronomic traits.</title>
        <authorList>
            <person name="Cai X."/>
            <person name="Sun X."/>
            <person name="Xu C."/>
            <person name="Sun H."/>
            <person name="Wang X."/>
            <person name="Ge C."/>
            <person name="Zhang Z."/>
            <person name="Wang Q."/>
            <person name="Fei Z."/>
            <person name="Jiao C."/>
            <person name="Wang Q."/>
        </authorList>
    </citation>
    <scope>NUCLEOTIDE SEQUENCE [LARGE SCALE GENOMIC DNA]</scope>
    <source>
        <strain evidence="5">cv. Varoflay</strain>
    </source>
</reference>
<dbReference type="OrthoDB" id="273771at2759"/>
<feature type="repeat" description="WD" evidence="3">
    <location>
        <begin position="794"/>
        <end position="836"/>
    </location>
</feature>
<proteinExistence type="predicted"/>
<keyword evidence="1 3" id="KW-0853">WD repeat</keyword>
<dbReference type="InterPro" id="IPR001680">
    <property type="entry name" value="WD40_rpt"/>
</dbReference>
<dbReference type="Pfam" id="PF00400">
    <property type="entry name" value="WD40"/>
    <property type="match status" value="2"/>
</dbReference>
<name>A0A9R0JXM3_SPIOL</name>
<evidence type="ECO:0000256" key="2">
    <source>
        <dbReference type="ARBA" id="ARBA00022737"/>
    </source>
</evidence>
<organism evidence="5 6">
    <name type="scientific">Spinacia oleracea</name>
    <name type="common">Spinach</name>
    <dbReference type="NCBI Taxonomy" id="3562"/>
    <lineage>
        <taxon>Eukaryota</taxon>
        <taxon>Viridiplantae</taxon>
        <taxon>Streptophyta</taxon>
        <taxon>Embryophyta</taxon>
        <taxon>Tracheophyta</taxon>
        <taxon>Spermatophyta</taxon>
        <taxon>Magnoliopsida</taxon>
        <taxon>eudicotyledons</taxon>
        <taxon>Gunneridae</taxon>
        <taxon>Pentapetalae</taxon>
        <taxon>Caryophyllales</taxon>
        <taxon>Chenopodiaceae</taxon>
        <taxon>Chenopodioideae</taxon>
        <taxon>Anserineae</taxon>
        <taxon>Spinacia</taxon>
    </lineage>
</organism>
<dbReference type="Gene3D" id="2.130.10.10">
    <property type="entry name" value="YVTN repeat-like/Quinoprotein amine dehydrogenase"/>
    <property type="match status" value="1"/>
</dbReference>
<dbReference type="Proteomes" id="UP000813463">
    <property type="component" value="Chromosome 2"/>
</dbReference>
<dbReference type="PROSITE" id="PS50294">
    <property type="entry name" value="WD_REPEATS_REGION"/>
    <property type="match status" value="1"/>
</dbReference>
<evidence type="ECO:0000313" key="5">
    <source>
        <dbReference type="Proteomes" id="UP000813463"/>
    </source>
</evidence>
<dbReference type="InterPro" id="IPR036322">
    <property type="entry name" value="WD40_repeat_dom_sf"/>
</dbReference>
<dbReference type="SUPFAM" id="SSF50978">
    <property type="entry name" value="WD40 repeat-like"/>
    <property type="match status" value="1"/>
</dbReference>
<protein>
    <submittedName>
        <fullName evidence="6">Protein SUPPRESSOR OF PHYA-105 1 isoform X1</fullName>
    </submittedName>
</protein>
<accession>A0A9R0JXM3</accession>
<dbReference type="GO" id="GO:0009640">
    <property type="term" value="P:photomorphogenesis"/>
    <property type="evidence" value="ECO:0007669"/>
    <property type="project" value="InterPro"/>
</dbReference>
<dbReference type="GeneID" id="110790393"/>
<keyword evidence="5" id="KW-1185">Reference proteome</keyword>
<dbReference type="InterPro" id="IPR011009">
    <property type="entry name" value="Kinase-like_dom_sf"/>
</dbReference>
<evidence type="ECO:0000256" key="3">
    <source>
        <dbReference type="PROSITE-ProRule" id="PRU00221"/>
    </source>
</evidence>
<dbReference type="PANTHER" id="PTHR44218">
    <property type="entry name" value="PROTEIN SPA1-RELATED 2"/>
    <property type="match status" value="1"/>
</dbReference>